<proteinExistence type="predicted"/>
<evidence type="ECO:0000313" key="3">
    <source>
        <dbReference type="Proteomes" id="UP000230179"/>
    </source>
</evidence>
<reference evidence="3" key="1">
    <citation type="submission" date="2017-09" db="EMBL/GenBank/DDBJ databases">
        <title>Depth-based differentiation of microbial function through sediment-hosted aquifers and enrichment of novel symbionts in the deep terrestrial subsurface.</title>
        <authorList>
            <person name="Probst A.J."/>
            <person name="Ladd B."/>
            <person name="Jarett J.K."/>
            <person name="Geller-Mcgrath D.E."/>
            <person name="Sieber C.M.K."/>
            <person name="Emerson J.B."/>
            <person name="Anantharaman K."/>
            <person name="Thomas B.C."/>
            <person name="Malmstrom R."/>
            <person name="Stieglmeier M."/>
            <person name="Klingl A."/>
            <person name="Woyke T."/>
            <person name="Ryan C.M."/>
            <person name="Banfield J.F."/>
        </authorList>
    </citation>
    <scope>NUCLEOTIDE SEQUENCE [LARGE SCALE GENOMIC DNA]</scope>
</reference>
<dbReference type="EMBL" id="PFBL01000001">
    <property type="protein sequence ID" value="PIR83500.1"/>
    <property type="molecule type" value="Genomic_DNA"/>
</dbReference>
<dbReference type="Proteomes" id="UP000230179">
    <property type="component" value="Unassembled WGS sequence"/>
</dbReference>
<keyword evidence="1" id="KW-0732">Signal</keyword>
<protein>
    <recommendedName>
        <fullName evidence="4">Ig-like domain-containing protein</fullName>
    </recommendedName>
</protein>
<evidence type="ECO:0000256" key="1">
    <source>
        <dbReference type="SAM" id="SignalP"/>
    </source>
</evidence>
<gene>
    <name evidence="2" type="ORF">COU19_00150</name>
</gene>
<feature type="signal peptide" evidence="1">
    <location>
        <begin position="1"/>
        <end position="19"/>
    </location>
</feature>
<feature type="chain" id="PRO_5013688595" description="Ig-like domain-containing protein" evidence="1">
    <location>
        <begin position="20"/>
        <end position="335"/>
    </location>
</feature>
<accession>A0A2H0UAY7</accession>
<dbReference type="AlphaFoldDB" id="A0A2H0UAY7"/>
<sequence>MTKCGLVTFVLLFVLQATAGNVSAETRCRRVYAHPGTPAEFAIVVERALDADPTGESLLDAKRCATGDRSCGTVQALLEGFRRSDPNATVASEPLTTVGQVPNFLRKLVKSAPPKGTLWMGGMVERESGWQLLWNCASRAFGQDESAWVDPDTGAVVLADDCGNPVGLPEGEKCVYVGAPSWATDEMRLALYNVPKSTCTGLKRAGESDFESPYVERCPAGTCSFAAADAYFGMHAPVGSWSGADGMNVVRLPASCGEIDSRCAVVFCRRLANGVQACGVSVRWYDFFRRKVDYAPRGSLVAEIRGDEAAASQLTRRDGRPSRLWWNFDHQCTNQ</sequence>
<name>A0A2H0UAY7_9BACT</name>
<evidence type="ECO:0000313" key="2">
    <source>
        <dbReference type="EMBL" id="PIR83500.1"/>
    </source>
</evidence>
<evidence type="ECO:0008006" key="4">
    <source>
        <dbReference type="Google" id="ProtNLM"/>
    </source>
</evidence>
<organism evidence="2 3">
    <name type="scientific">Candidatus Kaiserbacteria bacterium CG10_big_fil_rev_8_21_14_0_10_56_12</name>
    <dbReference type="NCBI Taxonomy" id="1974611"/>
    <lineage>
        <taxon>Bacteria</taxon>
        <taxon>Candidatus Kaiseribacteriota</taxon>
    </lineage>
</organism>
<comment type="caution">
    <text evidence="2">The sequence shown here is derived from an EMBL/GenBank/DDBJ whole genome shotgun (WGS) entry which is preliminary data.</text>
</comment>